<dbReference type="PANTHER" id="PTHR48111">
    <property type="entry name" value="REGULATOR OF RPOS"/>
    <property type="match status" value="1"/>
</dbReference>
<keyword evidence="3" id="KW-0805">Transcription regulation</keyword>
<dbReference type="AlphaFoldDB" id="A0A6I6HKN2"/>
<evidence type="ECO:0000256" key="7">
    <source>
        <dbReference type="PROSITE-ProRule" id="PRU01091"/>
    </source>
</evidence>
<evidence type="ECO:0000256" key="4">
    <source>
        <dbReference type="ARBA" id="ARBA00023125"/>
    </source>
</evidence>
<dbReference type="FunFam" id="1.10.10.10:FF:000005">
    <property type="entry name" value="Two-component system response regulator"/>
    <property type="match status" value="1"/>
</dbReference>
<name>A0A6I6HKN2_VARPD</name>
<accession>A0A6I6HKN2</accession>
<organism evidence="10 11">
    <name type="scientific">Variovorax paradoxus</name>
    <dbReference type="NCBI Taxonomy" id="34073"/>
    <lineage>
        <taxon>Bacteria</taxon>
        <taxon>Pseudomonadati</taxon>
        <taxon>Pseudomonadota</taxon>
        <taxon>Betaproteobacteria</taxon>
        <taxon>Burkholderiales</taxon>
        <taxon>Comamonadaceae</taxon>
        <taxon>Variovorax</taxon>
    </lineage>
</organism>
<dbReference type="CDD" id="cd17624">
    <property type="entry name" value="REC_OmpR_PmrA-like"/>
    <property type="match status" value="1"/>
</dbReference>
<evidence type="ECO:0000259" key="8">
    <source>
        <dbReference type="PROSITE" id="PS50110"/>
    </source>
</evidence>
<keyword evidence="5" id="KW-0804">Transcription</keyword>
<keyword evidence="4 7" id="KW-0238">DNA-binding</keyword>
<dbReference type="GO" id="GO:0005829">
    <property type="term" value="C:cytosol"/>
    <property type="evidence" value="ECO:0007669"/>
    <property type="project" value="TreeGrafter"/>
</dbReference>
<dbReference type="InterPro" id="IPR001789">
    <property type="entry name" value="Sig_transdc_resp-reg_receiver"/>
</dbReference>
<dbReference type="InterPro" id="IPR001867">
    <property type="entry name" value="OmpR/PhoB-type_DNA-bd"/>
</dbReference>
<dbReference type="Pfam" id="PF00486">
    <property type="entry name" value="Trans_reg_C"/>
    <property type="match status" value="1"/>
</dbReference>
<dbReference type="Proteomes" id="UP000425817">
    <property type="component" value="Chromosome"/>
</dbReference>
<evidence type="ECO:0000259" key="9">
    <source>
        <dbReference type="PROSITE" id="PS51755"/>
    </source>
</evidence>
<feature type="modified residue" description="4-aspartylphosphate" evidence="6">
    <location>
        <position position="51"/>
    </location>
</feature>
<evidence type="ECO:0000256" key="1">
    <source>
        <dbReference type="ARBA" id="ARBA00022553"/>
    </source>
</evidence>
<dbReference type="PROSITE" id="PS50110">
    <property type="entry name" value="RESPONSE_REGULATORY"/>
    <property type="match status" value="1"/>
</dbReference>
<dbReference type="PROSITE" id="PS51755">
    <property type="entry name" value="OMPR_PHOB"/>
    <property type="match status" value="1"/>
</dbReference>
<dbReference type="InterPro" id="IPR011006">
    <property type="entry name" value="CheY-like_superfamily"/>
</dbReference>
<dbReference type="Pfam" id="PF00072">
    <property type="entry name" value="Response_reg"/>
    <property type="match status" value="1"/>
</dbReference>
<feature type="domain" description="OmpR/PhoB-type" evidence="9">
    <location>
        <begin position="123"/>
        <end position="221"/>
    </location>
</feature>
<feature type="domain" description="Response regulatory" evidence="8">
    <location>
        <begin position="2"/>
        <end position="115"/>
    </location>
</feature>
<dbReference type="SUPFAM" id="SSF52172">
    <property type="entry name" value="CheY-like"/>
    <property type="match status" value="1"/>
</dbReference>
<dbReference type="InterPro" id="IPR006291">
    <property type="entry name" value="CusR-like"/>
</dbReference>
<evidence type="ECO:0000313" key="10">
    <source>
        <dbReference type="EMBL" id="QGW83387.1"/>
    </source>
</evidence>
<keyword evidence="2" id="KW-0902">Two-component regulatory system</keyword>
<feature type="DNA-binding region" description="OmpR/PhoB-type" evidence="7">
    <location>
        <begin position="123"/>
        <end position="221"/>
    </location>
</feature>
<dbReference type="Gene3D" id="3.40.50.2300">
    <property type="match status" value="1"/>
</dbReference>
<evidence type="ECO:0000256" key="5">
    <source>
        <dbReference type="ARBA" id="ARBA00023163"/>
    </source>
</evidence>
<sequence>MRILVIEGEPQLGDQLKKGLEQNGYAVDIARDGAKGRYLSAEHDYALILLDAVLPGADGFAVLRAIRRTGTVPVLVLTARDKVEDRVNGLRQGADDYLVKPFTLPELLARVRALLQRGKPNESTTFRLADLELDLASRKCARNHQRIELTAKEFTLLAVLLRNRGHIVSRSTLAEEVWDSTLDSDTNVLEVAIRRLRAKIDDPFDPKLLHTVRGSGYVLEDRSWP</sequence>
<dbReference type="OrthoDB" id="9802426at2"/>
<gene>
    <name evidence="10" type="ORF">GOQ09_18175</name>
</gene>
<dbReference type="GO" id="GO:0000976">
    <property type="term" value="F:transcription cis-regulatory region binding"/>
    <property type="evidence" value="ECO:0007669"/>
    <property type="project" value="TreeGrafter"/>
</dbReference>
<proteinExistence type="predicted"/>
<dbReference type="Gene3D" id="6.10.250.690">
    <property type="match status" value="1"/>
</dbReference>
<evidence type="ECO:0000256" key="6">
    <source>
        <dbReference type="PROSITE-ProRule" id="PRU00169"/>
    </source>
</evidence>
<dbReference type="SMART" id="SM00862">
    <property type="entry name" value="Trans_reg_C"/>
    <property type="match status" value="1"/>
</dbReference>
<dbReference type="RefSeq" id="WP_157614790.1">
    <property type="nucleotide sequence ID" value="NZ_CP046622.1"/>
</dbReference>
<dbReference type="InterPro" id="IPR039420">
    <property type="entry name" value="WalR-like"/>
</dbReference>
<dbReference type="InterPro" id="IPR036388">
    <property type="entry name" value="WH-like_DNA-bd_sf"/>
</dbReference>
<dbReference type="PANTHER" id="PTHR48111:SF76">
    <property type="entry name" value="TWO-COMPONENT RESPONSE REGULATOR"/>
    <property type="match status" value="1"/>
</dbReference>
<dbReference type="Gene3D" id="1.10.10.10">
    <property type="entry name" value="Winged helix-like DNA-binding domain superfamily/Winged helix DNA-binding domain"/>
    <property type="match status" value="1"/>
</dbReference>
<reference evidence="10 11" key="1">
    <citation type="submission" date="2019-12" db="EMBL/GenBank/DDBJ databases">
        <title>Hybrid Genome Assemblies of two High G+C Isolates from Undergraduate Microbiology Courses.</title>
        <authorList>
            <person name="Ne Ville C.J."/>
            <person name="Enright D."/>
            <person name="Hernandez I."/>
            <person name="Dodsworth J."/>
            <person name="Orwin P.M."/>
        </authorList>
    </citation>
    <scope>NUCLEOTIDE SEQUENCE [LARGE SCALE GENOMIC DNA]</scope>
    <source>
        <strain evidence="10 11">CSUSB</strain>
    </source>
</reference>
<dbReference type="SMART" id="SM00448">
    <property type="entry name" value="REC"/>
    <property type="match status" value="1"/>
</dbReference>
<dbReference type="GO" id="GO:0006355">
    <property type="term" value="P:regulation of DNA-templated transcription"/>
    <property type="evidence" value="ECO:0007669"/>
    <property type="project" value="InterPro"/>
</dbReference>
<dbReference type="EMBL" id="CP046622">
    <property type="protein sequence ID" value="QGW83387.1"/>
    <property type="molecule type" value="Genomic_DNA"/>
</dbReference>
<evidence type="ECO:0000256" key="3">
    <source>
        <dbReference type="ARBA" id="ARBA00023015"/>
    </source>
</evidence>
<evidence type="ECO:0000256" key="2">
    <source>
        <dbReference type="ARBA" id="ARBA00023012"/>
    </source>
</evidence>
<evidence type="ECO:0000313" key="11">
    <source>
        <dbReference type="Proteomes" id="UP000425817"/>
    </source>
</evidence>
<dbReference type="GO" id="GO:0000156">
    <property type="term" value="F:phosphorelay response regulator activity"/>
    <property type="evidence" value="ECO:0007669"/>
    <property type="project" value="TreeGrafter"/>
</dbReference>
<dbReference type="CDD" id="cd00383">
    <property type="entry name" value="trans_reg_C"/>
    <property type="match status" value="1"/>
</dbReference>
<dbReference type="GO" id="GO:0032993">
    <property type="term" value="C:protein-DNA complex"/>
    <property type="evidence" value="ECO:0007669"/>
    <property type="project" value="TreeGrafter"/>
</dbReference>
<keyword evidence="1 6" id="KW-0597">Phosphoprotein</keyword>
<dbReference type="NCBIfam" id="TIGR01387">
    <property type="entry name" value="cztR_silR_copR"/>
    <property type="match status" value="1"/>
</dbReference>
<protein>
    <submittedName>
        <fullName evidence="10">Heavy metal response regulator transcription factor</fullName>
    </submittedName>
</protein>